<dbReference type="AlphaFoldDB" id="A0A8H4KWD2"/>
<name>A0A8H4KWD2_9HYPO</name>
<evidence type="ECO:0000313" key="1">
    <source>
        <dbReference type="EMBL" id="KAF4456953.1"/>
    </source>
</evidence>
<sequence length="553" mass="62380">MSYRCLINRVRACAKPDSLPDVVKEPLTCLLEGFRDYANVDLGRPETLPAEQYKALEIYCSEEGYNYLYKIMSDTLRSDHASEDLLLTATTLVEFLTIDLYNLRLSQIGDPRYANFTGVTYRGMTVPREIVKEYEDILHCPNLAKRNFSVPLGLMSSTLDKHVMESFSTAKEETSNGLVRMHWTIHIHGVDAGLLAQYQVRYPDSVVTTICAMPVARVSPFGEKEILLRGPFFHLIAMKTEKTAGRTCVNLVMVMMNANRDHTSETSSDVPDKKVQRDAFLRIVTASKYEVCAALAADYAPSDADGYRRLRAKSLEELREKFKMKTVLNHGLASSHWKEMAVWLGPSSPASYPRHYNELRIQFQRAASEARWSDVEKLLDQEYDWRQNETLGGVTNRPLLHQLVVNAPQSHESPSFLAWRRLLERARHPGIWKTLKSFDADSKTAYDLAQDLGKYEIAAFLKPNLLRPLNQKILRSLERQLHALMSQVAEDPRVSLSDASNLGFTGNGRPGAMGADSANVRQVFETVVGEVQPKKAIFTLSVETGISGKENIL</sequence>
<protein>
    <submittedName>
        <fullName evidence="1">Uncharacterized protein</fullName>
    </submittedName>
</protein>
<accession>A0A8H4KWD2</accession>
<evidence type="ECO:0000313" key="2">
    <source>
        <dbReference type="Proteomes" id="UP000605986"/>
    </source>
</evidence>
<dbReference type="EMBL" id="JAADJG010000039">
    <property type="protein sequence ID" value="KAF4456953.1"/>
    <property type="molecule type" value="Genomic_DNA"/>
</dbReference>
<comment type="caution">
    <text evidence="1">The sequence shown here is derived from an EMBL/GenBank/DDBJ whole genome shotgun (WGS) entry which is preliminary data.</text>
</comment>
<keyword evidence="2" id="KW-1185">Reference proteome</keyword>
<dbReference type="OrthoDB" id="2890956at2759"/>
<reference evidence="1" key="1">
    <citation type="submission" date="2020-01" db="EMBL/GenBank/DDBJ databases">
        <title>Identification and distribution of gene clusters putatively required for synthesis of sphingolipid metabolism inhibitors in phylogenetically diverse species of the filamentous fungus Fusarium.</title>
        <authorList>
            <person name="Kim H.-S."/>
            <person name="Busman M."/>
            <person name="Brown D.W."/>
            <person name="Divon H."/>
            <person name="Uhlig S."/>
            <person name="Proctor R.H."/>
        </authorList>
    </citation>
    <scope>NUCLEOTIDE SEQUENCE</scope>
    <source>
        <strain evidence="1">NRRL 53441</strain>
    </source>
</reference>
<dbReference type="Proteomes" id="UP000605986">
    <property type="component" value="Unassembled WGS sequence"/>
</dbReference>
<proteinExistence type="predicted"/>
<gene>
    <name evidence="1" type="ORF">F53441_1031</name>
</gene>
<organism evidence="1 2">
    <name type="scientific">Fusarium austroafricanum</name>
    <dbReference type="NCBI Taxonomy" id="2364996"/>
    <lineage>
        <taxon>Eukaryota</taxon>
        <taxon>Fungi</taxon>
        <taxon>Dikarya</taxon>
        <taxon>Ascomycota</taxon>
        <taxon>Pezizomycotina</taxon>
        <taxon>Sordariomycetes</taxon>
        <taxon>Hypocreomycetidae</taxon>
        <taxon>Hypocreales</taxon>
        <taxon>Nectriaceae</taxon>
        <taxon>Fusarium</taxon>
        <taxon>Fusarium concolor species complex</taxon>
    </lineage>
</organism>